<dbReference type="PANTHER" id="PTHR43030">
    <property type="entry name" value="PHOSPHOENOLPYRUVATE SYNTHASE"/>
    <property type="match status" value="1"/>
</dbReference>
<comment type="catalytic activity">
    <reaction evidence="14">
        <text>pyruvate + ATP + H2O = phosphoenolpyruvate + AMP + phosphate + 2 H(+)</text>
        <dbReference type="Rhea" id="RHEA:11364"/>
        <dbReference type="ChEBI" id="CHEBI:15361"/>
        <dbReference type="ChEBI" id="CHEBI:15377"/>
        <dbReference type="ChEBI" id="CHEBI:15378"/>
        <dbReference type="ChEBI" id="CHEBI:30616"/>
        <dbReference type="ChEBI" id="CHEBI:43474"/>
        <dbReference type="ChEBI" id="CHEBI:58702"/>
        <dbReference type="ChEBI" id="CHEBI:456215"/>
        <dbReference type="EC" id="2.7.9.2"/>
    </reaction>
</comment>
<keyword evidence="7 16" id="KW-0808">Transferase</keyword>
<dbReference type="SUPFAM" id="SSF52009">
    <property type="entry name" value="Phosphohistidine domain"/>
    <property type="match status" value="1"/>
</dbReference>
<dbReference type="PANTHER" id="PTHR43030:SF1">
    <property type="entry name" value="PHOSPHOENOLPYRUVATE SYNTHASE"/>
    <property type="match status" value="1"/>
</dbReference>
<evidence type="ECO:0000256" key="9">
    <source>
        <dbReference type="ARBA" id="ARBA00022741"/>
    </source>
</evidence>
<dbReference type="UniPathway" id="UPA00138"/>
<feature type="domain" description="Pyruvate phosphate dikinase AMP/ATP-binding" evidence="15">
    <location>
        <begin position="22"/>
        <end position="317"/>
    </location>
</feature>
<keyword evidence="11" id="KW-0067">ATP-binding</keyword>
<dbReference type="Gene3D" id="3.30.470.20">
    <property type="entry name" value="ATP-grasp fold, B domain"/>
    <property type="match status" value="1"/>
</dbReference>
<dbReference type="Gene3D" id="3.30.1490.20">
    <property type="entry name" value="ATP-grasp fold, A domain"/>
    <property type="match status" value="1"/>
</dbReference>
<comment type="cofactor">
    <cofactor evidence="1">
        <name>Mg(2+)</name>
        <dbReference type="ChEBI" id="CHEBI:18420"/>
    </cofactor>
</comment>
<accession>A0A136KFW2</accession>
<comment type="similarity">
    <text evidence="4">Belongs to the PEP-utilizing enzyme family.</text>
</comment>
<organism evidence="16 17">
    <name type="scientific">candidate division WS6 bacterium OLB21</name>
    <dbReference type="NCBI Taxonomy" id="1617427"/>
    <lineage>
        <taxon>Bacteria</taxon>
        <taxon>Candidatus Dojkabacteria</taxon>
    </lineage>
</organism>
<dbReference type="InterPro" id="IPR002192">
    <property type="entry name" value="PPDK_AMP/ATP-bd"/>
</dbReference>
<keyword evidence="10" id="KW-0418">Kinase</keyword>
<evidence type="ECO:0000256" key="2">
    <source>
        <dbReference type="ARBA" id="ARBA00002988"/>
    </source>
</evidence>
<evidence type="ECO:0000256" key="4">
    <source>
        <dbReference type="ARBA" id="ARBA00007837"/>
    </source>
</evidence>
<comment type="caution">
    <text evidence="16">The sequence shown here is derived from an EMBL/GenBank/DDBJ whole genome shotgun (WGS) entry which is preliminary data.</text>
</comment>
<dbReference type="GO" id="GO:0006094">
    <property type="term" value="P:gluconeogenesis"/>
    <property type="evidence" value="ECO:0007669"/>
    <property type="project" value="UniProtKB-UniPathway"/>
</dbReference>
<dbReference type="GO" id="GO:0008986">
    <property type="term" value="F:pyruvate, water dikinase activity"/>
    <property type="evidence" value="ECO:0007669"/>
    <property type="project" value="UniProtKB-EC"/>
</dbReference>
<gene>
    <name evidence="16" type="primary">ppsA</name>
    <name evidence="16" type="ORF">UZ20_WS6002000828</name>
</gene>
<dbReference type="AlphaFoldDB" id="A0A136KFW2"/>
<evidence type="ECO:0000256" key="13">
    <source>
        <dbReference type="ARBA" id="ARBA00033470"/>
    </source>
</evidence>
<dbReference type="EMBL" id="JYPD01000025">
    <property type="protein sequence ID" value="KXK08300.1"/>
    <property type="molecule type" value="Genomic_DNA"/>
</dbReference>
<evidence type="ECO:0000256" key="14">
    <source>
        <dbReference type="ARBA" id="ARBA00047700"/>
    </source>
</evidence>
<comment type="function">
    <text evidence="2">Catalyzes the phosphorylation of pyruvate to phosphoenolpyruvate.</text>
</comment>
<dbReference type="InterPro" id="IPR013815">
    <property type="entry name" value="ATP_grasp_subdomain_1"/>
</dbReference>
<comment type="pathway">
    <text evidence="3">Carbohydrate biosynthesis; gluconeogenesis.</text>
</comment>
<name>A0A136KFW2_9BACT</name>
<evidence type="ECO:0000259" key="15">
    <source>
        <dbReference type="Pfam" id="PF01326"/>
    </source>
</evidence>
<evidence type="ECO:0000256" key="5">
    <source>
        <dbReference type="ARBA" id="ARBA00011996"/>
    </source>
</evidence>
<evidence type="ECO:0000256" key="7">
    <source>
        <dbReference type="ARBA" id="ARBA00022679"/>
    </source>
</evidence>
<dbReference type="STRING" id="1617427.UZ20_WS6002000828"/>
<evidence type="ECO:0000256" key="8">
    <source>
        <dbReference type="ARBA" id="ARBA00022723"/>
    </source>
</evidence>
<protein>
    <recommendedName>
        <fullName evidence="6">Phosphoenolpyruvate synthase</fullName>
        <ecNumber evidence="5">2.7.9.2</ecNumber>
    </recommendedName>
    <alternativeName>
        <fullName evidence="13">Pyruvate, water dikinase</fullName>
    </alternativeName>
</protein>
<evidence type="ECO:0000256" key="10">
    <source>
        <dbReference type="ARBA" id="ARBA00022777"/>
    </source>
</evidence>
<dbReference type="GO" id="GO:0005524">
    <property type="term" value="F:ATP binding"/>
    <property type="evidence" value="ECO:0007669"/>
    <property type="project" value="UniProtKB-KW"/>
</dbReference>
<dbReference type="PATRIC" id="fig|1617427.3.peg.862"/>
<evidence type="ECO:0000256" key="3">
    <source>
        <dbReference type="ARBA" id="ARBA00004742"/>
    </source>
</evidence>
<dbReference type="InterPro" id="IPR006319">
    <property type="entry name" value="PEP_synth"/>
</dbReference>
<keyword evidence="12" id="KW-0460">Magnesium</keyword>
<evidence type="ECO:0000256" key="6">
    <source>
        <dbReference type="ARBA" id="ARBA00021623"/>
    </source>
</evidence>
<dbReference type="SUPFAM" id="SSF56059">
    <property type="entry name" value="Glutathione synthetase ATP-binding domain-like"/>
    <property type="match status" value="1"/>
</dbReference>
<keyword evidence="9" id="KW-0547">Nucleotide-binding</keyword>
<evidence type="ECO:0000313" key="17">
    <source>
        <dbReference type="Proteomes" id="UP000070449"/>
    </source>
</evidence>
<keyword evidence="16" id="KW-0670">Pyruvate</keyword>
<dbReference type="InterPro" id="IPR036637">
    <property type="entry name" value="Phosphohistidine_dom_sf"/>
</dbReference>
<sequence>MSEPKRYVVSTTQVNEATGPFVGDRANLLAEIEKVGVPIPTSFVVTNQAFDDFIVGADLVPFISERINNIDYTNKKKVKQSSKEIQEAIINARIPDIVSLPIEKAYSGLGGMLEAFVELRTSPARPELNEVNFSEGYLVENIKGVEMLLSALKELWAALFSEEALLFRASIAYEGPLTQAVLIQKHIQAEVSGIVYTQNKTSGMDTEMEIQAIMGLQSGIERLSLVPDSYFYNPSTEEIVNKKLVPQERMLVRRGRVDHSDPVTEVAISPSWRKKQKLEDRFIINLGRVGSSLRNLYASNLEIEYAFEAGRFYIINIVTEEETLLKRSALEISKDKARPIEELYPEMQELSGGPKVALARAEGGHIAEEEERDLSGLAVVSGDDDEEEAENIIARPESKEEERKEGVQIARTKARDKKKEDKIEIARNSAIPFDDRNKPEIKISGGIMQEPPINQPGVEVHGREVVVDIKPITSLEKIVSGIGFGKSAQFGLIHFVEKKEDWDGLTGDEIIVLKEFDPNKVDDINKARGLLLEKSPREEFLQSIKIPTVHSVGGARRIFRENEVITIDASSGDVLLGAGKLPESEKVVDSSVSEGPIKKFEDVRFEQQEGLQVIKTGTKVWQIFRPSDPRLDLANTDGLFVDMNDYYQIAAVNPEYLLSEPEYRRSFIKEVAASLKPVLVELGEKKLILKANDLDYESLVKMKGNEVINFNTKDFAGSGKFVKNPKLLEIELEILSILRNSEALRNIYLALPRVNTAEELIEVKKTVSSYGFRRSSTFKLMAVISEPLGMLSVKSIVENDIDSVIFDLSAILKRLFGGIKYELSPDLITFLTWVCSTVNANKSEAYILNEGLVIEKEVVSKLMSKGVSNFVLPQEDVYQSKMLFSSLEVKKIVAKNKRGRKRKDIDYGF</sequence>
<proteinExistence type="inferred from homology"/>
<evidence type="ECO:0000256" key="11">
    <source>
        <dbReference type="ARBA" id="ARBA00022840"/>
    </source>
</evidence>
<dbReference type="Proteomes" id="UP000070449">
    <property type="component" value="Unassembled WGS sequence"/>
</dbReference>
<dbReference type="Gene3D" id="3.50.30.10">
    <property type="entry name" value="Phosphohistidine domain"/>
    <property type="match status" value="1"/>
</dbReference>
<dbReference type="GO" id="GO:0046872">
    <property type="term" value="F:metal ion binding"/>
    <property type="evidence" value="ECO:0007669"/>
    <property type="project" value="UniProtKB-KW"/>
</dbReference>
<reference evidence="16 17" key="1">
    <citation type="submission" date="2015-02" db="EMBL/GenBank/DDBJ databases">
        <title>Improved understanding of the partial-nitritation anammox process through 23 genomes representing the majority of the microbial community.</title>
        <authorList>
            <person name="Speth D.R."/>
            <person name="In T Zandt M."/>
            <person name="Guerrero Cruz S."/>
            <person name="Jetten M.S."/>
            <person name="Dutilh B.E."/>
        </authorList>
    </citation>
    <scope>NUCLEOTIDE SEQUENCE [LARGE SCALE GENOMIC DNA]</scope>
    <source>
        <strain evidence="16">OLB21</strain>
    </source>
</reference>
<evidence type="ECO:0000256" key="12">
    <source>
        <dbReference type="ARBA" id="ARBA00022842"/>
    </source>
</evidence>
<keyword evidence="8" id="KW-0479">Metal-binding</keyword>
<dbReference type="EC" id="2.7.9.2" evidence="5"/>
<evidence type="ECO:0000256" key="1">
    <source>
        <dbReference type="ARBA" id="ARBA00001946"/>
    </source>
</evidence>
<evidence type="ECO:0000313" key="16">
    <source>
        <dbReference type="EMBL" id="KXK08300.1"/>
    </source>
</evidence>
<dbReference type="Pfam" id="PF01326">
    <property type="entry name" value="PPDK_N"/>
    <property type="match status" value="1"/>
</dbReference>